<dbReference type="Gene3D" id="3.40.190.10">
    <property type="entry name" value="Periplasmic binding protein-like II"/>
    <property type="match status" value="1"/>
</dbReference>
<dbReference type="InterPro" id="IPR006059">
    <property type="entry name" value="SBP"/>
</dbReference>
<dbReference type="CDD" id="cd13585">
    <property type="entry name" value="PBP2_TMBP_like"/>
    <property type="match status" value="1"/>
</dbReference>
<keyword evidence="6" id="KW-1185">Reference proteome</keyword>
<evidence type="ECO:0000256" key="2">
    <source>
        <dbReference type="ARBA" id="ARBA00022448"/>
    </source>
</evidence>
<comment type="similarity">
    <text evidence="1">Belongs to the bacterial solute-binding protein 1 family.</text>
</comment>
<evidence type="ECO:0000256" key="1">
    <source>
        <dbReference type="ARBA" id="ARBA00008520"/>
    </source>
</evidence>
<dbReference type="OrthoDB" id="1650177at2"/>
<dbReference type="EMBL" id="QORO01000002">
    <property type="protein sequence ID" value="RCK60172.1"/>
    <property type="molecule type" value="Genomic_DNA"/>
</dbReference>
<feature type="signal peptide" evidence="4">
    <location>
        <begin position="1"/>
        <end position="22"/>
    </location>
</feature>
<dbReference type="PROSITE" id="PS51257">
    <property type="entry name" value="PROKAR_LIPOPROTEIN"/>
    <property type="match status" value="1"/>
</dbReference>
<protein>
    <submittedName>
        <fullName evidence="5">Sugar ABC transporter substrate-binding protein</fullName>
    </submittedName>
</protein>
<comment type="caution">
    <text evidence="5">The sequence shown here is derived from an EMBL/GenBank/DDBJ whole genome shotgun (WGS) entry which is preliminary data.</text>
</comment>
<dbReference type="PANTHER" id="PTHR30061">
    <property type="entry name" value="MALTOSE-BINDING PERIPLASMIC PROTEIN"/>
    <property type="match status" value="1"/>
</dbReference>
<dbReference type="Proteomes" id="UP000253508">
    <property type="component" value="Unassembled WGS sequence"/>
</dbReference>
<dbReference type="GO" id="GO:0042956">
    <property type="term" value="P:maltodextrin transmembrane transport"/>
    <property type="evidence" value="ECO:0007669"/>
    <property type="project" value="TreeGrafter"/>
</dbReference>
<reference evidence="5 6" key="1">
    <citation type="submission" date="2018-07" db="EMBL/GenBank/DDBJ databases">
        <title>Microbacterium endoborsara sp. nov., a novel actinobacterium isolated from Borszczowia aralocaspica.</title>
        <authorList>
            <person name="An D."/>
        </authorList>
    </citation>
    <scope>NUCLEOTIDE SEQUENCE [LARGE SCALE GENOMIC DNA]</scope>
    <source>
        <strain evidence="5 6">C1.15228</strain>
    </source>
</reference>
<evidence type="ECO:0000313" key="5">
    <source>
        <dbReference type="EMBL" id="RCK60172.1"/>
    </source>
</evidence>
<name>A0A367Y540_9MICO</name>
<evidence type="ECO:0000313" key="6">
    <source>
        <dbReference type="Proteomes" id="UP000253508"/>
    </source>
</evidence>
<evidence type="ECO:0000256" key="4">
    <source>
        <dbReference type="SAM" id="SignalP"/>
    </source>
</evidence>
<evidence type="ECO:0000256" key="3">
    <source>
        <dbReference type="ARBA" id="ARBA00022729"/>
    </source>
</evidence>
<dbReference type="GO" id="GO:0055052">
    <property type="term" value="C:ATP-binding cassette (ABC) transporter complex, substrate-binding subunit-containing"/>
    <property type="evidence" value="ECO:0007669"/>
    <property type="project" value="TreeGrafter"/>
</dbReference>
<dbReference type="AlphaFoldDB" id="A0A367Y540"/>
<organism evidence="5 6">
    <name type="scientific">Microbacterium sorbitolivorans</name>
    <dbReference type="NCBI Taxonomy" id="1867410"/>
    <lineage>
        <taxon>Bacteria</taxon>
        <taxon>Bacillati</taxon>
        <taxon>Actinomycetota</taxon>
        <taxon>Actinomycetes</taxon>
        <taxon>Micrococcales</taxon>
        <taxon>Microbacteriaceae</taxon>
        <taxon>Microbacterium</taxon>
    </lineage>
</organism>
<dbReference type="PANTHER" id="PTHR30061:SF50">
    <property type="entry name" value="MALTOSE_MALTODEXTRIN-BINDING PERIPLASMIC PROTEIN"/>
    <property type="match status" value="1"/>
</dbReference>
<keyword evidence="2" id="KW-0813">Transport</keyword>
<proteinExistence type="inferred from homology"/>
<dbReference type="RefSeq" id="WP_114117784.1">
    <property type="nucleotide sequence ID" value="NZ_BMHU01000006.1"/>
</dbReference>
<gene>
    <name evidence="5" type="ORF">DTO57_08610</name>
</gene>
<sequence>MKKTLGATVLLGASALALTACGGGSGGDEGVVDYWLWDANQLPAYQQCADDFNASQEDVTVKVTQTGWDDYWSKITNGMAAGTAPDVFTDHLSKYPDFVKTEQLLSLDELDADTSIYNDGLADLWVGQDGSRYGLPKDWDTVALFYNKEMVADAGLTQEDMASLDWNPDDGGSYEKVIARLTVDENGVRGDEAGFDKDNVAVYGLGLNGSGEGMGQTEWSFLTATLGWTHTDQNPWGTHYNYDQPEFQETFEWWASLAEKGYMPPLETTIGASMADNFGAGKNAINTNGSWMIGQYAGYEGIDLGIAPTPVGPSGERASMFNGLADSIWAGTENPEGSLAWVEYLASTACQDVVAGHAVVFPAITSSSELAAQAFAEKGVDVSAFTTHIDDGTTFLFPIAENAAKVVGIMKPASDAVLTGDSPASSFDDANDQVNALFE</sequence>
<dbReference type="GO" id="GO:0015768">
    <property type="term" value="P:maltose transport"/>
    <property type="evidence" value="ECO:0007669"/>
    <property type="project" value="TreeGrafter"/>
</dbReference>
<keyword evidence="3 4" id="KW-0732">Signal</keyword>
<dbReference type="Pfam" id="PF13416">
    <property type="entry name" value="SBP_bac_8"/>
    <property type="match status" value="1"/>
</dbReference>
<dbReference type="SUPFAM" id="SSF53850">
    <property type="entry name" value="Periplasmic binding protein-like II"/>
    <property type="match status" value="1"/>
</dbReference>
<feature type="chain" id="PRO_5038994894" evidence="4">
    <location>
        <begin position="23"/>
        <end position="439"/>
    </location>
</feature>
<dbReference type="GO" id="GO:1901982">
    <property type="term" value="F:maltose binding"/>
    <property type="evidence" value="ECO:0007669"/>
    <property type="project" value="TreeGrafter"/>
</dbReference>
<accession>A0A367Y540</accession>